<gene>
    <name evidence="1" type="ORF">SAMN02910418_02372</name>
</gene>
<name>A0A1H4DWR3_9ACTO</name>
<keyword evidence="2" id="KW-1185">Reference proteome</keyword>
<evidence type="ECO:0000313" key="2">
    <source>
        <dbReference type="Proteomes" id="UP000199288"/>
    </source>
</evidence>
<dbReference type="AlphaFoldDB" id="A0A1H4DWR3"/>
<dbReference type="PANTHER" id="PTHR19288">
    <property type="entry name" value="4-NITROPHENYLPHOSPHATASE-RELATED"/>
    <property type="match status" value="1"/>
</dbReference>
<dbReference type="InterPro" id="IPR036412">
    <property type="entry name" value="HAD-like_sf"/>
</dbReference>
<dbReference type="InterPro" id="IPR023214">
    <property type="entry name" value="HAD_sf"/>
</dbReference>
<dbReference type="Proteomes" id="UP000199288">
    <property type="component" value="Unassembled WGS sequence"/>
</dbReference>
<dbReference type="SUPFAM" id="SSF56784">
    <property type="entry name" value="HAD-like"/>
    <property type="match status" value="1"/>
</dbReference>
<protein>
    <submittedName>
        <fullName evidence="1">Haloacid Dehalogenase Superfamily Class (Subfamily) IIA</fullName>
    </submittedName>
</protein>
<dbReference type="Gene3D" id="3.40.50.1000">
    <property type="entry name" value="HAD superfamily/HAD-like"/>
    <property type="match status" value="2"/>
</dbReference>
<dbReference type="EMBL" id="FNQV01000021">
    <property type="protein sequence ID" value="SEA77036.1"/>
    <property type="molecule type" value="Genomic_DNA"/>
</dbReference>
<dbReference type="Pfam" id="PF13344">
    <property type="entry name" value="Hydrolase_6"/>
    <property type="match status" value="1"/>
</dbReference>
<dbReference type="PANTHER" id="PTHR19288:SF95">
    <property type="entry name" value="D-GLYCEROL 3-PHOSPHATE PHOSPHATASE"/>
    <property type="match status" value="1"/>
</dbReference>
<dbReference type="GO" id="GO:0005737">
    <property type="term" value="C:cytoplasm"/>
    <property type="evidence" value="ECO:0007669"/>
    <property type="project" value="TreeGrafter"/>
</dbReference>
<sequence length="335" mass="34501">MNALIDTFDLALCDLDGVAFHGSDPIESANRGIAAARAAGLPFLFVTNNAMRTPDQVAAHLSRLGVPTEAKDVMTSAMAAALLCAKRYERGTLCLVVGGDGLREALEAEDMRLTGSAADRPRVVVQGLARDVGWAELSEAVLAINAGADHIATNLDSTLPTERGFEIGNGSLVAAVVNATGVTPTSTGKPQPEIFHTSAAAAGAKAPVVIGDRLDTDIAGGVAAGMPSIHVLTGVSDAAAIVRAAPHERPTYLLTDLEALTEPYEDAQVVAPGRARCGQAHAAVIDGALCVGEDDQVLAEDVAVDVATYRALVAAAWDAADSGHAVRPVRFEVTR</sequence>
<accession>A0A1H4DWR3</accession>
<dbReference type="NCBIfam" id="TIGR01460">
    <property type="entry name" value="HAD-SF-IIA"/>
    <property type="match status" value="1"/>
</dbReference>
<reference evidence="2" key="1">
    <citation type="submission" date="2016-10" db="EMBL/GenBank/DDBJ databases">
        <authorList>
            <person name="Varghese N."/>
            <person name="Submissions S."/>
        </authorList>
    </citation>
    <scope>NUCLEOTIDE SEQUENCE [LARGE SCALE GENOMIC DNA]</scope>
    <source>
        <strain evidence="2">KPR-1</strain>
    </source>
</reference>
<proteinExistence type="predicted"/>
<dbReference type="RefSeq" id="WP_092566131.1">
    <property type="nucleotide sequence ID" value="NZ_FNQV01000021.1"/>
</dbReference>
<organism evidence="1 2">
    <name type="scientific">Bowdeniella nasicola</name>
    <dbReference type="NCBI Taxonomy" id="208480"/>
    <lineage>
        <taxon>Bacteria</taxon>
        <taxon>Bacillati</taxon>
        <taxon>Actinomycetota</taxon>
        <taxon>Actinomycetes</taxon>
        <taxon>Actinomycetales</taxon>
        <taxon>Actinomycetaceae</taxon>
        <taxon>Bowdeniella</taxon>
    </lineage>
</organism>
<dbReference type="GO" id="GO:0016791">
    <property type="term" value="F:phosphatase activity"/>
    <property type="evidence" value="ECO:0007669"/>
    <property type="project" value="TreeGrafter"/>
</dbReference>
<evidence type="ECO:0000313" key="1">
    <source>
        <dbReference type="EMBL" id="SEA77036.1"/>
    </source>
</evidence>
<dbReference type="Pfam" id="PF13242">
    <property type="entry name" value="Hydrolase_like"/>
    <property type="match status" value="1"/>
</dbReference>
<dbReference type="OrthoDB" id="3400930at2"/>
<dbReference type="InterPro" id="IPR006357">
    <property type="entry name" value="HAD-SF_hydro_IIA"/>
</dbReference>